<keyword evidence="1" id="KW-0812">Transmembrane</keyword>
<keyword evidence="1" id="KW-0472">Membrane</keyword>
<feature type="transmembrane region" description="Helical" evidence="1">
    <location>
        <begin position="26"/>
        <end position="44"/>
    </location>
</feature>
<sequence>MQVISLIVGAVFSLVAIIAVFLDQPAWVPLAALAVAGIALFIGLRERFRSMEAKPKTLDSEQKATVKRMKDEGNEAGAIRQVQLWFRNTSHEEAARIVREQT</sequence>
<evidence type="ECO:0000256" key="1">
    <source>
        <dbReference type="SAM" id="Phobius"/>
    </source>
</evidence>
<keyword evidence="2" id="KW-0378">Hydrolase</keyword>
<comment type="caution">
    <text evidence="2">The sequence shown here is derived from an EMBL/GenBank/DDBJ whole genome shotgun (WGS) entry which is preliminary data.</text>
</comment>
<proteinExistence type="predicted"/>
<name>A0A931GXQ0_9CORY</name>
<protein>
    <submittedName>
        <fullName evidence="2">Membrane protein implicated in regulation of membrane protease activity</fullName>
    </submittedName>
</protein>
<evidence type="ECO:0000313" key="3">
    <source>
        <dbReference type="Proteomes" id="UP000658613"/>
    </source>
</evidence>
<keyword evidence="2" id="KW-0645">Protease</keyword>
<dbReference type="GO" id="GO:0006508">
    <property type="term" value="P:proteolysis"/>
    <property type="evidence" value="ECO:0007669"/>
    <property type="project" value="UniProtKB-KW"/>
</dbReference>
<reference evidence="2" key="1">
    <citation type="submission" date="2020-11" db="EMBL/GenBank/DDBJ databases">
        <title>Sequencing the genomes of 1000 actinobacteria strains.</title>
        <authorList>
            <person name="Klenk H.-P."/>
        </authorList>
    </citation>
    <scope>NUCLEOTIDE SEQUENCE</scope>
    <source>
        <strain evidence="2">DSM 45632</strain>
    </source>
</reference>
<gene>
    <name evidence="2" type="ORF">IW254_001113</name>
</gene>
<dbReference type="AlphaFoldDB" id="A0A931GXQ0"/>
<dbReference type="EMBL" id="JADOUE010000001">
    <property type="protein sequence ID" value="MBG6122144.1"/>
    <property type="molecule type" value="Genomic_DNA"/>
</dbReference>
<dbReference type="Proteomes" id="UP000658613">
    <property type="component" value="Unassembled WGS sequence"/>
</dbReference>
<keyword evidence="1" id="KW-1133">Transmembrane helix</keyword>
<dbReference type="RefSeq" id="WP_196824593.1">
    <property type="nucleotide sequence ID" value="NZ_CP046980.1"/>
</dbReference>
<accession>A0A931GXQ0</accession>
<dbReference type="GO" id="GO:0008233">
    <property type="term" value="F:peptidase activity"/>
    <property type="evidence" value="ECO:0007669"/>
    <property type="project" value="UniProtKB-KW"/>
</dbReference>
<evidence type="ECO:0000313" key="2">
    <source>
        <dbReference type="EMBL" id="MBG6122144.1"/>
    </source>
</evidence>
<organism evidence="2 3">
    <name type="scientific">Corynebacterium aquatimens</name>
    <dbReference type="NCBI Taxonomy" id="1190508"/>
    <lineage>
        <taxon>Bacteria</taxon>
        <taxon>Bacillati</taxon>
        <taxon>Actinomycetota</taxon>
        <taxon>Actinomycetes</taxon>
        <taxon>Mycobacteriales</taxon>
        <taxon>Corynebacteriaceae</taxon>
        <taxon>Corynebacterium</taxon>
    </lineage>
</organism>
<keyword evidence="3" id="KW-1185">Reference proteome</keyword>